<evidence type="ECO:0000313" key="3">
    <source>
        <dbReference type="Proteomes" id="UP000184291"/>
    </source>
</evidence>
<dbReference type="Pfam" id="PF00903">
    <property type="entry name" value="Glyoxalase"/>
    <property type="match status" value="1"/>
</dbReference>
<dbReference type="STRING" id="1892869.ACGLYG10_2832"/>
<reference evidence="3" key="1">
    <citation type="submission" date="2016-09" db="EMBL/GenBank/DDBJ databases">
        <authorList>
            <person name="Strepis N."/>
        </authorList>
    </citation>
    <scope>NUCLEOTIDE SEQUENCE [LARGE SCALE GENOMIC DNA]</scope>
</reference>
<keyword evidence="2" id="KW-0223">Dioxygenase</keyword>
<dbReference type="Proteomes" id="UP000184291">
    <property type="component" value="Unassembled WGS sequence"/>
</dbReference>
<dbReference type="GO" id="GO:0051213">
    <property type="term" value="F:dioxygenase activity"/>
    <property type="evidence" value="ECO:0007669"/>
    <property type="project" value="UniProtKB-KW"/>
</dbReference>
<feature type="domain" description="Glyoxalase/fosfomycin resistance/dioxygenase" evidence="1">
    <location>
        <begin position="28"/>
        <end position="149"/>
    </location>
</feature>
<keyword evidence="2" id="KW-0560">Oxidoreductase</keyword>
<dbReference type="InterPro" id="IPR004360">
    <property type="entry name" value="Glyas_Fos-R_dOase_dom"/>
</dbReference>
<sequence length="155" mass="17025">MVRAATGIVDKPHKEIRMKADLSAYISFAGQARQALTYYRDALGGELDIETFAAWEVPADPGHEQDVLYGVLRTPDGFVLRATDRPLSEEPVAVGSAVALCLNGEERERLTDCWKGLARGAQIIEPLLETPWGDLNGVLVDPFGIRWIFNIGTSQ</sequence>
<dbReference type="AlphaFoldDB" id="A0A1M4S316"/>
<dbReference type="PANTHER" id="PTHR33990:SF1">
    <property type="entry name" value="PROTEIN YJDN"/>
    <property type="match status" value="1"/>
</dbReference>
<evidence type="ECO:0000259" key="1">
    <source>
        <dbReference type="Pfam" id="PF00903"/>
    </source>
</evidence>
<dbReference type="EMBL" id="FQTT01000015">
    <property type="protein sequence ID" value="SHE26581.1"/>
    <property type="molecule type" value="Genomic_DNA"/>
</dbReference>
<protein>
    <submittedName>
        <fullName evidence="2">Glyoxalase/bleomycin resistance protein/dihydroxybiphenyl dioxygenase</fullName>
    </submittedName>
</protein>
<dbReference type="PANTHER" id="PTHR33990">
    <property type="entry name" value="PROTEIN YJDN-RELATED"/>
    <property type="match status" value="1"/>
</dbReference>
<gene>
    <name evidence="2" type="ORF">ACGLYG10_2832</name>
</gene>
<evidence type="ECO:0000313" key="2">
    <source>
        <dbReference type="EMBL" id="SHE26581.1"/>
    </source>
</evidence>
<keyword evidence="3" id="KW-1185">Reference proteome</keyword>
<dbReference type="Gene3D" id="3.10.180.10">
    <property type="entry name" value="2,3-Dihydroxybiphenyl 1,2-Dioxygenase, domain 1"/>
    <property type="match status" value="1"/>
</dbReference>
<accession>A0A1M4S316</accession>
<organism evidence="2 3">
    <name type="scientific">Actinomyces glycerinitolerans</name>
    <dbReference type="NCBI Taxonomy" id="1892869"/>
    <lineage>
        <taxon>Bacteria</taxon>
        <taxon>Bacillati</taxon>
        <taxon>Actinomycetota</taxon>
        <taxon>Actinomycetes</taxon>
        <taxon>Actinomycetales</taxon>
        <taxon>Actinomycetaceae</taxon>
        <taxon>Actinomyces</taxon>
    </lineage>
</organism>
<dbReference type="InterPro" id="IPR029068">
    <property type="entry name" value="Glyas_Bleomycin-R_OHBP_Dase"/>
</dbReference>
<name>A0A1M4S316_9ACTO</name>
<proteinExistence type="predicted"/>
<dbReference type="SUPFAM" id="SSF54593">
    <property type="entry name" value="Glyoxalase/Bleomycin resistance protein/Dihydroxybiphenyl dioxygenase"/>
    <property type="match status" value="1"/>
</dbReference>